<comment type="caution">
    <text evidence="11">The sequence shown here is derived from an EMBL/GenBank/DDBJ whole genome shotgun (WGS) entry which is preliminary data.</text>
</comment>
<dbReference type="GO" id="GO:0006631">
    <property type="term" value="P:fatty acid metabolic process"/>
    <property type="evidence" value="ECO:0007669"/>
    <property type="project" value="UniProtKB-KW"/>
</dbReference>
<keyword evidence="5" id="KW-0378">Hydrolase</keyword>
<dbReference type="GO" id="GO:0052689">
    <property type="term" value="F:carboxylic ester hydrolase activity"/>
    <property type="evidence" value="ECO:0007669"/>
    <property type="project" value="UniProtKB-KW"/>
</dbReference>
<gene>
    <name evidence="11" type="ORF">DFP72DRAFT_117387</name>
</gene>
<evidence type="ECO:0000259" key="10">
    <source>
        <dbReference type="Pfam" id="PF02230"/>
    </source>
</evidence>
<reference evidence="11 12" key="1">
    <citation type="submission" date="2020-07" db="EMBL/GenBank/DDBJ databases">
        <title>Comparative genomics of pyrophilous fungi reveals a link between fire events and developmental genes.</title>
        <authorList>
            <consortium name="DOE Joint Genome Institute"/>
            <person name="Steindorff A.S."/>
            <person name="Carver A."/>
            <person name="Calhoun S."/>
            <person name="Stillman K."/>
            <person name="Liu H."/>
            <person name="Lipzen A."/>
            <person name="Pangilinan J."/>
            <person name="Labutti K."/>
            <person name="Bruns T.D."/>
            <person name="Grigoriev I.V."/>
        </authorList>
    </citation>
    <scope>NUCLEOTIDE SEQUENCE [LARGE SCALE GENOMIC DNA]</scope>
    <source>
        <strain evidence="11 12">CBS 144469</strain>
    </source>
</reference>
<keyword evidence="12" id="KW-1185">Reference proteome</keyword>
<dbReference type="Gene3D" id="3.40.50.1820">
    <property type="entry name" value="alpha/beta hydrolase"/>
    <property type="match status" value="1"/>
</dbReference>
<dbReference type="InterPro" id="IPR029058">
    <property type="entry name" value="AB_hydrolase_fold"/>
</dbReference>
<evidence type="ECO:0000256" key="7">
    <source>
        <dbReference type="ARBA" id="ARBA00029392"/>
    </source>
</evidence>
<accession>A0A8H6MC85</accession>
<comment type="similarity">
    <text evidence="1">Belongs to the AB hydrolase superfamily. AB hydrolase 2 family.</text>
</comment>
<evidence type="ECO:0000256" key="1">
    <source>
        <dbReference type="ARBA" id="ARBA00006499"/>
    </source>
</evidence>
<dbReference type="GO" id="GO:0005737">
    <property type="term" value="C:cytoplasm"/>
    <property type="evidence" value="ECO:0007669"/>
    <property type="project" value="TreeGrafter"/>
</dbReference>
<dbReference type="EMBL" id="JACGCI010000014">
    <property type="protein sequence ID" value="KAF6759801.1"/>
    <property type="molecule type" value="Genomic_DNA"/>
</dbReference>
<feature type="domain" description="Phospholipase/carboxylesterase/thioesterase" evidence="10">
    <location>
        <begin position="12"/>
        <end position="229"/>
    </location>
</feature>
<evidence type="ECO:0000313" key="11">
    <source>
        <dbReference type="EMBL" id="KAF6759801.1"/>
    </source>
</evidence>
<dbReference type="PANTHER" id="PTHR10655">
    <property type="entry name" value="LYSOPHOSPHOLIPASE-RELATED"/>
    <property type="match status" value="1"/>
</dbReference>
<evidence type="ECO:0000313" key="12">
    <source>
        <dbReference type="Proteomes" id="UP000521943"/>
    </source>
</evidence>
<comment type="function">
    <text evidence="7">Hydrolyzes fatty acids from S-acylated cysteine residues in proteins with a strong preference for palmitoylated G-alpha proteins over other acyl substrates. Mediates the deacylation of G-alpha proteins such as GPA1 in vivo, but has weak or no activity toward palmitoylated Ras proteins. Has weak lysophospholipase activity in vitro; however such activity may not exist in vivo.</text>
</comment>
<dbReference type="OrthoDB" id="2418081at2759"/>
<keyword evidence="4" id="KW-0719">Serine esterase</keyword>
<name>A0A8H6MC85_9AGAR</name>
<proteinExistence type="inferred from homology"/>
<dbReference type="EC" id="3.1.2.22" evidence="2"/>
<dbReference type="Pfam" id="PF02230">
    <property type="entry name" value="Abhydrolase_2"/>
    <property type="match status" value="1"/>
</dbReference>
<dbReference type="SUPFAM" id="SSF53474">
    <property type="entry name" value="alpha/beta-Hydrolases"/>
    <property type="match status" value="1"/>
</dbReference>
<protein>
    <recommendedName>
        <fullName evidence="3">Acyl-protein thioesterase 1</fullName>
        <ecNumber evidence="2">3.1.2.22</ecNumber>
    </recommendedName>
    <alternativeName>
        <fullName evidence="8">Palmitoyl-protein hydrolase</fullName>
    </alternativeName>
</protein>
<dbReference type="GO" id="GO:0008474">
    <property type="term" value="F:palmitoyl-(protein) hydrolase activity"/>
    <property type="evidence" value="ECO:0007669"/>
    <property type="project" value="UniProtKB-EC"/>
</dbReference>
<evidence type="ECO:0000256" key="9">
    <source>
        <dbReference type="ARBA" id="ARBA00047337"/>
    </source>
</evidence>
<dbReference type="InterPro" id="IPR003140">
    <property type="entry name" value="PLipase/COase/thioEstase"/>
</dbReference>
<organism evidence="11 12">
    <name type="scientific">Ephemerocybe angulata</name>
    <dbReference type="NCBI Taxonomy" id="980116"/>
    <lineage>
        <taxon>Eukaryota</taxon>
        <taxon>Fungi</taxon>
        <taxon>Dikarya</taxon>
        <taxon>Basidiomycota</taxon>
        <taxon>Agaricomycotina</taxon>
        <taxon>Agaricomycetes</taxon>
        <taxon>Agaricomycetidae</taxon>
        <taxon>Agaricales</taxon>
        <taxon>Agaricineae</taxon>
        <taxon>Psathyrellaceae</taxon>
        <taxon>Ephemerocybe</taxon>
    </lineage>
</organism>
<dbReference type="AlphaFoldDB" id="A0A8H6MC85"/>
<dbReference type="PANTHER" id="PTHR10655:SF17">
    <property type="entry name" value="LYSOPHOSPHOLIPASE-LIKE PROTEIN 1"/>
    <property type="match status" value="1"/>
</dbReference>
<evidence type="ECO:0000256" key="8">
    <source>
        <dbReference type="ARBA" id="ARBA00031195"/>
    </source>
</evidence>
<evidence type="ECO:0000256" key="3">
    <source>
        <dbReference type="ARBA" id="ARBA00014923"/>
    </source>
</evidence>
<evidence type="ECO:0000256" key="2">
    <source>
        <dbReference type="ARBA" id="ARBA00012423"/>
    </source>
</evidence>
<keyword evidence="6" id="KW-0276">Fatty acid metabolism</keyword>
<dbReference type="Proteomes" id="UP000521943">
    <property type="component" value="Unassembled WGS sequence"/>
</dbReference>
<evidence type="ECO:0000256" key="5">
    <source>
        <dbReference type="ARBA" id="ARBA00022801"/>
    </source>
</evidence>
<dbReference type="InterPro" id="IPR050565">
    <property type="entry name" value="LYPA1-2/EST-like"/>
</dbReference>
<keyword evidence="6" id="KW-0443">Lipid metabolism</keyword>
<evidence type="ECO:0000256" key="6">
    <source>
        <dbReference type="ARBA" id="ARBA00022832"/>
    </source>
</evidence>
<evidence type="ECO:0000256" key="4">
    <source>
        <dbReference type="ARBA" id="ARBA00022487"/>
    </source>
</evidence>
<comment type="catalytic activity">
    <reaction evidence="9">
        <text>S-hexadecanoyl-L-cysteinyl-[protein] + H2O = L-cysteinyl-[protein] + hexadecanoate + H(+)</text>
        <dbReference type="Rhea" id="RHEA:19233"/>
        <dbReference type="Rhea" id="RHEA-COMP:10131"/>
        <dbReference type="Rhea" id="RHEA-COMP:11032"/>
        <dbReference type="ChEBI" id="CHEBI:7896"/>
        <dbReference type="ChEBI" id="CHEBI:15377"/>
        <dbReference type="ChEBI" id="CHEBI:15378"/>
        <dbReference type="ChEBI" id="CHEBI:29950"/>
        <dbReference type="ChEBI" id="CHEBI:74151"/>
        <dbReference type="EC" id="3.1.2.22"/>
    </reaction>
</comment>
<sequence length="233" mass="25496">MPRTSNDASQVLVIQPTAEHKATVIFAHGLGQVNATWHMAFTKAFAHQFPTVQWLLPQAPLRRVSMNQGMLRPSWFNIWQLPPHPADYDEQAVTESISTIEDLILSQIHSGIDPKRIFLMGFSQGAALSLMVGLTTLNELGGVIAMSGWLPAGYRKHINLAPSFPILWCHGTHDGEIPIAYGTDAVNFIKSLSSSDGSHSSGVAVRTYCGLQHSINDQELADIAAFLRAQLQS</sequence>